<protein>
    <submittedName>
        <fullName evidence="2">Uncharacterized protein</fullName>
    </submittedName>
</protein>
<organism evidence="2 3">
    <name type="scientific">Tepidiforma flava</name>
    <dbReference type="NCBI Taxonomy" id="3004094"/>
    <lineage>
        <taxon>Bacteria</taxon>
        <taxon>Bacillati</taxon>
        <taxon>Chloroflexota</taxon>
        <taxon>Tepidiformia</taxon>
        <taxon>Tepidiformales</taxon>
        <taxon>Tepidiformaceae</taxon>
        <taxon>Tepidiforma</taxon>
    </lineage>
</organism>
<gene>
    <name evidence="2" type="ORF">O0235_06905</name>
</gene>
<dbReference type="RefSeq" id="WP_270057807.1">
    <property type="nucleotide sequence ID" value="NZ_CP115149.1"/>
</dbReference>
<accession>A0ABY7MBC1</accession>
<evidence type="ECO:0000256" key="1">
    <source>
        <dbReference type="SAM" id="MobiDB-lite"/>
    </source>
</evidence>
<feature type="region of interest" description="Disordered" evidence="1">
    <location>
        <begin position="101"/>
        <end position="123"/>
    </location>
</feature>
<keyword evidence="3" id="KW-1185">Reference proteome</keyword>
<evidence type="ECO:0000313" key="2">
    <source>
        <dbReference type="EMBL" id="WBL37294.1"/>
    </source>
</evidence>
<sequence length="123" mass="13293">MMTHESGGTRRLETVDVPVLRAGEQVWTVRLQGEPDPDYGHLFAPEEADRWAARRRALLRLRQFERPAGPPAPGAQRPAIATWTVATARGASTFVTVETYHSGPVGGGAPASAQMRLPLGAPR</sequence>
<evidence type="ECO:0000313" key="3">
    <source>
        <dbReference type="Proteomes" id="UP001212803"/>
    </source>
</evidence>
<reference evidence="2 3" key="1">
    <citation type="journal article" date="2023" name="ISME J.">
        <title>Thermophilic Dehalococcoidia with unusual traits shed light on an unexpected past.</title>
        <authorList>
            <person name="Palmer M."/>
            <person name="Covington J.K."/>
            <person name="Zhou E.M."/>
            <person name="Thomas S.C."/>
            <person name="Habib N."/>
            <person name="Seymour C.O."/>
            <person name="Lai D."/>
            <person name="Johnston J."/>
            <person name="Hashimi A."/>
            <person name="Jiao J.Y."/>
            <person name="Muok A.R."/>
            <person name="Liu L."/>
            <person name="Xian W.D."/>
            <person name="Zhi X.Y."/>
            <person name="Li M.M."/>
            <person name="Silva L.P."/>
            <person name="Bowen B.P."/>
            <person name="Louie K."/>
            <person name="Briegel A."/>
            <person name="Pett-Ridge J."/>
            <person name="Weber P.K."/>
            <person name="Tocheva E.I."/>
            <person name="Woyke T."/>
            <person name="Northen T.R."/>
            <person name="Mayali X."/>
            <person name="Li W.J."/>
            <person name="Hedlund B.P."/>
        </authorList>
    </citation>
    <scope>NUCLEOTIDE SEQUENCE [LARGE SCALE GENOMIC DNA]</scope>
    <source>
        <strain evidence="2 3">YIM 72310</strain>
    </source>
</reference>
<dbReference type="Proteomes" id="UP001212803">
    <property type="component" value="Chromosome"/>
</dbReference>
<name>A0ABY7MBC1_9CHLR</name>
<proteinExistence type="predicted"/>
<dbReference type="EMBL" id="CP115149">
    <property type="protein sequence ID" value="WBL37294.1"/>
    <property type="molecule type" value="Genomic_DNA"/>
</dbReference>